<dbReference type="HOGENOM" id="CLU_295417_0_0_11"/>
<dbReference type="AlphaFoldDB" id="D9XKW5"/>
<dbReference type="eggNOG" id="ENOG502ZAU0">
    <property type="taxonomic scope" value="Bacteria"/>
</dbReference>
<dbReference type="Proteomes" id="UP000002968">
    <property type="component" value="Unassembled WGS sequence"/>
</dbReference>
<gene>
    <name evidence="1" type="ORF">SSRG_01915</name>
</gene>
<dbReference type="EMBL" id="GG657758">
    <property type="protein sequence ID" value="EFL39111.1"/>
    <property type="molecule type" value="Genomic_DNA"/>
</dbReference>
<protein>
    <recommendedName>
        <fullName evidence="3">ATP-binding protein</fullName>
    </recommendedName>
</protein>
<proteinExistence type="predicted"/>
<dbReference type="STRING" id="467200.SSRG_01915"/>
<accession>D9XKW5</accession>
<organism evidence="1 2">
    <name type="scientific">Streptomyces griseoflavus Tu4000</name>
    <dbReference type="NCBI Taxonomy" id="467200"/>
    <lineage>
        <taxon>Bacteria</taxon>
        <taxon>Bacillati</taxon>
        <taxon>Actinomycetota</taxon>
        <taxon>Actinomycetes</taxon>
        <taxon>Kitasatosporales</taxon>
        <taxon>Streptomycetaceae</taxon>
        <taxon>Streptomyces</taxon>
    </lineage>
</organism>
<dbReference type="SUPFAM" id="SSF52540">
    <property type="entry name" value="P-loop containing nucleoside triphosphate hydrolases"/>
    <property type="match status" value="1"/>
</dbReference>
<sequence length="1024" mass="111917">MADLRGFLCWKPETAAATINTEAVSPSRAVFLATHAPLRIRRSRLDGRSVLADGALVDEKSVRDEFLALKSDTGALLVPIVGDSGTGKSHLVRWVGETLPDSAKRKVIYLEKAKTSLRAVIDALLAGVQDGNLAKLRDDIHRFTDSMDVATLSRRLVNALSESLAATTVRDVPQHARPLAGPRGLTVILQDPHVSASMLRQGKFITELAEQLLHDRADGEPDRPMAFTIDDLPTDLLDLHQAAQITIKLVGAISGNPLLQQAAVDLLNQHLETAVKQVASLGSGRLQDAMLKVRREYAREGKEIVLLIEDFALIQGVQKDLLDAVIEAGNRFGSASLAPIRTLMAVTTGYFKDLPETALTRVRATTGYVYNLNVPFTQDDQGEEEITSFVGRYLNAARLGRDALESADDGQVTNHCESCPLITQCHEQFGATSQGFGLYPFNESALLRTIHATAPRRDPYAFVPRTVLGSVIRPVLVEHATALKEGSFPDARFRSQFPTAAVDDPLPAEVQEVVEAEDHLDAARRKLVLEFWGNAPTHAGALPNAVIDAFALERRTFSGDSTAIKQTPKTRVEAEGDKRSTVTSTPTTIAPVSAEPDLPRSLLAKLKAVDDWLTRDQVLLQSVASELRTALIGAVVQRYRWIDPLMPEQSQTTTRAVWPVNARVVSIEGATENLAGAATAPIRLNRTARNSRYLHSILLMKNNQPAQRAEHVRRLSADADRYAAPFTTALQTSLQITDDELVLGLRASLIGAALAGVAWPGMDEADLLAAAFHDGRSWKRQDAADRDPAWNRMQEYHLPNRPALVEWLRNALGVAQGIGQPRLIDAARALPLLRQACTQWDWQMEGKELPDHVKPAVRNFANWIDVVDGQNASLRGQLDVIRQHHPRGTTSAQVLAAVRDALAAAEDASISIPRATSKQITELLEDARDVDWKILNQLEDDLRKADDSDATDAARHAASITAAARDRGATVQAVREFLVASDTWLTAALDHAESRTNSHGDEAARAVQDILTEWQALNVEGEDR</sequence>
<name>D9XKW5_9ACTN</name>
<dbReference type="InterPro" id="IPR027417">
    <property type="entry name" value="P-loop_NTPase"/>
</dbReference>
<evidence type="ECO:0008006" key="3">
    <source>
        <dbReference type="Google" id="ProtNLM"/>
    </source>
</evidence>
<dbReference type="NCBIfam" id="NF041065">
    <property type="entry name" value="DpdH"/>
    <property type="match status" value="1"/>
</dbReference>
<keyword evidence="2" id="KW-1185">Reference proteome</keyword>
<dbReference type="OrthoDB" id="6400788at2"/>
<evidence type="ECO:0000313" key="1">
    <source>
        <dbReference type="EMBL" id="EFL39111.1"/>
    </source>
</evidence>
<dbReference type="RefSeq" id="WP_004925580.1">
    <property type="nucleotide sequence ID" value="NZ_GG657758.1"/>
</dbReference>
<evidence type="ECO:0000313" key="2">
    <source>
        <dbReference type="Proteomes" id="UP000002968"/>
    </source>
</evidence>
<reference evidence="1" key="1">
    <citation type="submission" date="2009-02" db="EMBL/GenBank/DDBJ databases">
        <title>Annotation of Streptomyces griseoflavus strain Tu4000.</title>
        <authorList>
            <consortium name="The Broad Institute Genome Sequencing Platform"/>
            <consortium name="Broad Institute Microbial Sequencing Center"/>
            <person name="Fischbach M."/>
            <person name="Godfrey P."/>
            <person name="Ward D."/>
            <person name="Young S."/>
            <person name="Zeng Q."/>
            <person name="Koehrsen M."/>
            <person name="Alvarado L."/>
            <person name="Berlin A.M."/>
            <person name="Bochicchio J."/>
            <person name="Borenstein D."/>
            <person name="Chapman S.B."/>
            <person name="Chen Z."/>
            <person name="Engels R."/>
            <person name="Freedman E."/>
            <person name="Gellesch M."/>
            <person name="Goldberg J."/>
            <person name="Griggs A."/>
            <person name="Gujja S."/>
            <person name="Heilman E.R."/>
            <person name="Heiman D.I."/>
            <person name="Hepburn T.A."/>
            <person name="Howarth C."/>
            <person name="Jen D."/>
            <person name="Larson L."/>
            <person name="Lewis B."/>
            <person name="Mehta T."/>
            <person name="Park D."/>
            <person name="Pearson M."/>
            <person name="Richards J."/>
            <person name="Roberts A."/>
            <person name="Saif S."/>
            <person name="Shea T.D."/>
            <person name="Shenoy N."/>
            <person name="Sisk P."/>
            <person name="Stolte C."/>
            <person name="Sykes S.N."/>
            <person name="Thomson T."/>
            <person name="Walk T."/>
            <person name="White J."/>
            <person name="Yandava C."/>
            <person name="Straight P."/>
            <person name="Clardy J."/>
            <person name="Hung D."/>
            <person name="Kolter R."/>
            <person name="Mekalanos J."/>
            <person name="Walker S."/>
            <person name="Walsh C.T."/>
            <person name="Wieland-Brown L.C."/>
            <person name="Haas B."/>
            <person name="Nusbaum C."/>
            <person name="Birren B."/>
        </authorList>
    </citation>
    <scope>NUCLEOTIDE SEQUENCE [LARGE SCALE GENOMIC DNA]</scope>
    <source>
        <strain evidence="1">Tu4000</strain>
    </source>
</reference>